<dbReference type="InterPro" id="IPR019426">
    <property type="entry name" value="7TM_GPCR_serpentine_rcpt_Srv"/>
</dbReference>
<dbReference type="PANTHER" id="PTHR31748">
    <property type="entry name" value="SERPENTINE RECEPTOR, CLASS V"/>
    <property type="match status" value="1"/>
</dbReference>
<dbReference type="PROSITE" id="PS50262">
    <property type="entry name" value="G_PROTEIN_RECEP_F1_2"/>
    <property type="match status" value="1"/>
</dbReference>
<organism evidence="7 8">
    <name type="scientific">Parastrongyloides trichosuri</name>
    <name type="common">Possum-specific nematode worm</name>
    <dbReference type="NCBI Taxonomy" id="131310"/>
    <lineage>
        <taxon>Eukaryota</taxon>
        <taxon>Metazoa</taxon>
        <taxon>Ecdysozoa</taxon>
        <taxon>Nematoda</taxon>
        <taxon>Chromadorea</taxon>
        <taxon>Rhabditida</taxon>
        <taxon>Tylenchina</taxon>
        <taxon>Panagrolaimomorpha</taxon>
        <taxon>Strongyloidoidea</taxon>
        <taxon>Strongyloididae</taxon>
        <taxon>Parastrongyloides</taxon>
    </lineage>
</organism>
<proteinExistence type="predicted"/>
<evidence type="ECO:0000256" key="4">
    <source>
        <dbReference type="ARBA" id="ARBA00023136"/>
    </source>
</evidence>
<sequence>MLPFIEVIQLLYLIPSLTIMFFVGILICDKLVKKDKHFNNEFYPLVCYKTFNDILYHLSILFLLKFPVWGIMENLYIDNDFLASLAYFFGAATVCTSFLHSFLLATLRFIAINYPLKYKNMFKKKFVYLFILIMFIISLLISIPSFFFKSKYIYNNDTGDLTPIYLSKSISYYQFGYGIILYGILIIGAFILNIINLYFIWRRNQMRNTKKLEKTFAIYSLGTLFTTSLLEFYLITRVFGNYYENISMIIFANNSLVWIGDLGTLGDFYFFIFIRFVFLIFYTS</sequence>
<feature type="transmembrane region" description="Helical" evidence="5">
    <location>
        <begin position="12"/>
        <end position="32"/>
    </location>
</feature>
<feature type="domain" description="G-protein coupled receptors family 1 profile" evidence="6">
    <location>
        <begin position="23"/>
        <end position="148"/>
    </location>
</feature>
<dbReference type="CDD" id="cd00637">
    <property type="entry name" value="7tm_classA_rhodopsin-like"/>
    <property type="match status" value="1"/>
</dbReference>
<dbReference type="GO" id="GO:0016020">
    <property type="term" value="C:membrane"/>
    <property type="evidence" value="ECO:0007669"/>
    <property type="project" value="UniProtKB-SubCell"/>
</dbReference>
<evidence type="ECO:0000259" key="6">
    <source>
        <dbReference type="PROSITE" id="PS50262"/>
    </source>
</evidence>
<keyword evidence="2 5" id="KW-0812">Transmembrane</keyword>
<dbReference type="Pfam" id="PF10323">
    <property type="entry name" value="7TM_GPCR_Srv"/>
    <property type="match status" value="1"/>
</dbReference>
<dbReference type="WBParaSite" id="PTRK_0000049725.1">
    <property type="protein sequence ID" value="PTRK_0000049725.1"/>
    <property type="gene ID" value="PTRK_0000049725"/>
</dbReference>
<comment type="subcellular location">
    <subcellularLocation>
        <location evidence="1">Membrane</location>
    </subcellularLocation>
</comment>
<feature type="transmembrane region" description="Helical" evidence="5">
    <location>
        <begin position="216"/>
        <end position="236"/>
    </location>
</feature>
<feature type="transmembrane region" description="Helical" evidence="5">
    <location>
        <begin position="256"/>
        <end position="282"/>
    </location>
</feature>
<evidence type="ECO:0000256" key="3">
    <source>
        <dbReference type="ARBA" id="ARBA00022989"/>
    </source>
</evidence>
<feature type="transmembrane region" description="Helical" evidence="5">
    <location>
        <begin position="53"/>
        <end position="72"/>
    </location>
</feature>
<protein>
    <submittedName>
        <fullName evidence="8">G_PROTEIN_RECEP_F1_2 domain-containing protein</fullName>
    </submittedName>
</protein>
<feature type="transmembrane region" description="Helical" evidence="5">
    <location>
        <begin position="84"/>
        <end position="105"/>
    </location>
</feature>
<evidence type="ECO:0000256" key="1">
    <source>
        <dbReference type="ARBA" id="ARBA00004370"/>
    </source>
</evidence>
<evidence type="ECO:0000313" key="7">
    <source>
        <dbReference type="Proteomes" id="UP000038045"/>
    </source>
</evidence>
<dbReference type="AlphaFoldDB" id="A0A0N4Z1C3"/>
<evidence type="ECO:0000256" key="2">
    <source>
        <dbReference type="ARBA" id="ARBA00022692"/>
    </source>
</evidence>
<evidence type="ECO:0000256" key="5">
    <source>
        <dbReference type="SAM" id="Phobius"/>
    </source>
</evidence>
<dbReference type="Proteomes" id="UP000038045">
    <property type="component" value="Unplaced"/>
</dbReference>
<accession>A0A0N4Z1C3</accession>
<keyword evidence="3 5" id="KW-1133">Transmembrane helix</keyword>
<keyword evidence="7" id="KW-1185">Reference proteome</keyword>
<reference evidence="8" key="1">
    <citation type="submission" date="2017-02" db="UniProtKB">
        <authorList>
            <consortium name="WormBaseParasite"/>
        </authorList>
    </citation>
    <scope>IDENTIFICATION</scope>
</reference>
<evidence type="ECO:0000313" key="8">
    <source>
        <dbReference type="WBParaSite" id="PTRK_0000049725.1"/>
    </source>
</evidence>
<keyword evidence="4 5" id="KW-0472">Membrane</keyword>
<dbReference type="InterPro" id="IPR017452">
    <property type="entry name" value="GPCR_Rhodpsn_7TM"/>
</dbReference>
<feature type="transmembrane region" description="Helical" evidence="5">
    <location>
        <begin position="126"/>
        <end position="148"/>
    </location>
</feature>
<feature type="transmembrane region" description="Helical" evidence="5">
    <location>
        <begin position="175"/>
        <end position="195"/>
    </location>
</feature>
<name>A0A0N4Z1C3_PARTI</name>
<dbReference type="SUPFAM" id="SSF81321">
    <property type="entry name" value="Family A G protein-coupled receptor-like"/>
    <property type="match status" value="1"/>
</dbReference>
<dbReference type="PANTHER" id="PTHR31748:SF1">
    <property type="entry name" value="SERPENTINE RECEPTOR, CLASS V"/>
    <property type="match status" value="1"/>
</dbReference>
<dbReference type="Gene3D" id="1.20.1070.10">
    <property type="entry name" value="Rhodopsin 7-helix transmembrane proteins"/>
    <property type="match status" value="1"/>
</dbReference>